<protein>
    <submittedName>
        <fullName evidence="9">Trimeric intracellular cation channel family protein</fullName>
    </submittedName>
</protein>
<evidence type="ECO:0000256" key="2">
    <source>
        <dbReference type="ARBA" id="ARBA00008193"/>
    </source>
</evidence>
<comment type="caution">
    <text evidence="9">The sequence shown here is derived from an EMBL/GenBank/DDBJ whole genome shotgun (WGS) entry which is preliminary data.</text>
</comment>
<evidence type="ECO:0000256" key="1">
    <source>
        <dbReference type="ARBA" id="ARBA00004651"/>
    </source>
</evidence>
<keyword evidence="6 7" id="KW-0472">Membrane</keyword>
<feature type="transmembrane region" description="Helical" evidence="7">
    <location>
        <begin position="66"/>
        <end position="85"/>
    </location>
</feature>
<keyword evidence="5 7" id="KW-1133">Transmembrane helix</keyword>
<evidence type="ECO:0000313" key="9">
    <source>
        <dbReference type="EMBL" id="MCP3729414.1"/>
    </source>
</evidence>
<evidence type="ECO:0000256" key="4">
    <source>
        <dbReference type="ARBA" id="ARBA00022692"/>
    </source>
</evidence>
<dbReference type="EMBL" id="JAMLDX010000002">
    <property type="protein sequence ID" value="MCP3729414.1"/>
    <property type="molecule type" value="Genomic_DNA"/>
</dbReference>
<dbReference type="Pfam" id="PF03458">
    <property type="entry name" value="Gly_transporter"/>
    <property type="match status" value="2"/>
</dbReference>
<dbReference type="PANTHER" id="PTHR30506">
    <property type="entry name" value="INNER MEMBRANE PROTEIN"/>
    <property type="match status" value="1"/>
</dbReference>
<sequence>MNPALPQLGNFLPWLDLLGIAVFAASGALAARDKGDVVTAAFFALVTGVGGGTLRDLLIGAPVWWVHHPFVAALCLGVAVLIWFTPVRWWSGKALDWLDALGLAAYAVFGTAKALSFGIPPVPAALMGVLTACAGGILRDVLAGEPSSLLRPELYVTPAALAAGLHVALTLLGLPVFGAALIAATAGFALRAAAIVWRLKWPGYFGRS</sequence>
<feature type="transmembrane region" description="Helical" evidence="7">
    <location>
        <begin position="12"/>
        <end position="30"/>
    </location>
</feature>
<keyword evidence="10" id="KW-1185">Reference proteome</keyword>
<evidence type="ECO:0000259" key="8">
    <source>
        <dbReference type="Pfam" id="PF03458"/>
    </source>
</evidence>
<evidence type="ECO:0000313" key="10">
    <source>
        <dbReference type="Proteomes" id="UP001139451"/>
    </source>
</evidence>
<organism evidence="9 10">
    <name type="scientific">Sphingomonas tagetis</name>
    <dbReference type="NCBI Taxonomy" id="2949092"/>
    <lineage>
        <taxon>Bacteria</taxon>
        <taxon>Pseudomonadati</taxon>
        <taxon>Pseudomonadota</taxon>
        <taxon>Alphaproteobacteria</taxon>
        <taxon>Sphingomonadales</taxon>
        <taxon>Sphingomonadaceae</taxon>
        <taxon>Sphingomonas</taxon>
    </lineage>
</organism>
<dbReference type="GO" id="GO:0005886">
    <property type="term" value="C:plasma membrane"/>
    <property type="evidence" value="ECO:0007669"/>
    <property type="project" value="UniProtKB-SubCell"/>
</dbReference>
<evidence type="ECO:0000256" key="3">
    <source>
        <dbReference type="ARBA" id="ARBA00022475"/>
    </source>
</evidence>
<feature type="domain" description="Glycine transporter" evidence="8">
    <location>
        <begin position="14"/>
        <end position="85"/>
    </location>
</feature>
<keyword evidence="4 7" id="KW-0812">Transmembrane</keyword>
<dbReference type="AlphaFoldDB" id="A0A9X2KJF3"/>
<evidence type="ECO:0000256" key="5">
    <source>
        <dbReference type="ARBA" id="ARBA00022989"/>
    </source>
</evidence>
<dbReference type="RefSeq" id="WP_254291405.1">
    <property type="nucleotide sequence ID" value="NZ_JAMLDX010000002.1"/>
</dbReference>
<dbReference type="InterPro" id="IPR005115">
    <property type="entry name" value="Gly_transporter"/>
</dbReference>
<evidence type="ECO:0000256" key="6">
    <source>
        <dbReference type="ARBA" id="ARBA00023136"/>
    </source>
</evidence>
<reference evidence="9" key="1">
    <citation type="submission" date="2022-05" db="EMBL/GenBank/DDBJ databases">
        <title>Sphingomonas sp. strain MG17 Genome sequencing and assembly.</title>
        <authorList>
            <person name="Kim I."/>
        </authorList>
    </citation>
    <scope>NUCLEOTIDE SEQUENCE</scope>
    <source>
        <strain evidence="9">MG17</strain>
    </source>
</reference>
<evidence type="ECO:0000256" key="7">
    <source>
        <dbReference type="SAM" id="Phobius"/>
    </source>
</evidence>
<proteinExistence type="inferred from homology"/>
<feature type="transmembrane region" description="Helical" evidence="7">
    <location>
        <begin position="97"/>
        <end position="116"/>
    </location>
</feature>
<comment type="similarity">
    <text evidence="2">Belongs to the UPF0126 family.</text>
</comment>
<name>A0A9X2KJF3_9SPHN</name>
<dbReference type="Proteomes" id="UP001139451">
    <property type="component" value="Unassembled WGS sequence"/>
</dbReference>
<gene>
    <name evidence="9" type="ORF">M9978_03140</name>
</gene>
<dbReference type="PANTHER" id="PTHR30506:SF3">
    <property type="entry name" value="UPF0126 INNER MEMBRANE PROTEIN YADS-RELATED"/>
    <property type="match status" value="1"/>
</dbReference>
<keyword evidence="3" id="KW-1003">Cell membrane</keyword>
<accession>A0A9X2KJF3</accession>
<feature type="domain" description="Glycine transporter" evidence="8">
    <location>
        <begin position="97"/>
        <end position="169"/>
    </location>
</feature>
<comment type="subcellular location">
    <subcellularLocation>
        <location evidence="1">Cell membrane</location>
        <topology evidence="1">Multi-pass membrane protein</topology>
    </subcellularLocation>
</comment>
<feature type="transmembrane region" description="Helical" evidence="7">
    <location>
        <begin position="37"/>
        <end position="54"/>
    </location>
</feature>